<dbReference type="Proteomes" id="UP000249610">
    <property type="component" value="Unassembled WGS sequence"/>
</dbReference>
<dbReference type="EMBL" id="QLLK01000009">
    <property type="protein sequence ID" value="RAI87102.1"/>
    <property type="molecule type" value="Genomic_DNA"/>
</dbReference>
<accession>A0A327P837</accession>
<evidence type="ECO:0000313" key="2">
    <source>
        <dbReference type="Proteomes" id="UP000249610"/>
    </source>
</evidence>
<evidence type="ECO:0000313" key="1">
    <source>
        <dbReference type="EMBL" id="RAI87102.1"/>
    </source>
</evidence>
<organism evidence="1 2">
    <name type="scientific">Algoriphagus yeomjeoni</name>
    <dbReference type="NCBI Taxonomy" id="291403"/>
    <lineage>
        <taxon>Bacteria</taxon>
        <taxon>Pseudomonadati</taxon>
        <taxon>Bacteroidota</taxon>
        <taxon>Cytophagia</taxon>
        <taxon>Cytophagales</taxon>
        <taxon>Cyclobacteriaceae</taxon>
        <taxon>Algoriphagus</taxon>
    </lineage>
</organism>
<proteinExistence type="predicted"/>
<comment type="caution">
    <text evidence="1">The sequence shown here is derived from an EMBL/GenBank/DDBJ whole genome shotgun (WGS) entry which is preliminary data.</text>
</comment>
<protein>
    <submittedName>
        <fullName evidence="1">Uncharacterized protein</fullName>
    </submittedName>
</protein>
<name>A0A327P837_9BACT</name>
<gene>
    <name evidence="1" type="ORF">LV83_03208</name>
</gene>
<keyword evidence="2" id="KW-1185">Reference proteome</keyword>
<dbReference type="AlphaFoldDB" id="A0A327P837"/>
<reference evidence="1 2" key="1">
    <citation type="submission" date="2018-06" db="EMBL/GenBank/DDBJ databases">
        <title>Genomic Encyclopedia of Archaeal and Bacterial Type Strains, Phase II (KMG-II): from individual species to whole genera.</title>
        <authorList>
            <person name="Goeker M."/>
        </authorList>
    </citation>
    <scope>NUCLEOTIDE SEQUENCE [LARGE SCALE GENOMIC DNA]</scope>
    <source>
        <strain evidence="1 2">DSM 23446</strain>
    </source>
</reference>
<sequence length="46" mass="5198">MNTEVCAEGTEHSKCTASLESGGISILKLYKVYFEFVQIQIRECIK</sequence>